<dbReference type="Proteomes" id="UP000264310">
    <property type="component" value="Unassembled WGS sequence"/>
</dbReference>
<feature type="domain" description="CAF17 C-terminal" evidence="2">
    <location>
        <begin position="199"/>
        <end position="270"/>
    </location>
</feature>
<proteinExistence type="predicted"/>
<dbReference type="InterPro" id="IPR057460">
    <property type="entry name" value="CAF17_C"/>
</dbReference>
<evidence type="ECO:0000313" key="3">
    <source>
        <dbReference type="EMBL" id="RFC64497.1"/>
    </source>
</evidence>
<protein>
    <submittedName>
        <fullName evidence="3">Folate-binding protein</fullName>
    </submittedName>
</protein>
<evidence type="ECO:0000313" key="4">
    <source>
        <dbReference type="Proteomes" id="UP000264310"/>
    </source>
</evidence>
<dbReference type="GO" id="GO:0016226">
    <property type="term" value="P:iron-sulfur cluster assembly"/>
    <property type="evidence" value="ECO:0007669"/>
    <property type="project" value="TreeGrafter"/>
</dbReference>
<dbReference type="PANTHER" id="PTHR22602:SF0">
    <property type="entry name" value="TRANSFERASE CAF17, MITOCHONDRIAL-RELATED"/>
    <property type="match status" value="1"/>
</dbReference>
<sequence length="289" mass="30792">MPHARLTDRAVLVLRGEESEHFLQNLVTADIPSIGERTARPSALLTPQGKILFDFLVSRIEGGFRLDCVASIRDALARRLAIYKLRAKVAIEPSDDPVFALWDLSEPADVIIADERFGQAGVGRAYDAGSLPEAPEAEAGDYRALRLRAGILEAETDFPQTEMFPHDVLLDQNGGVSFRKGCYVGQEVVSRMQHRGTARRRAMLVVADRHLTEGAPLTSAGKPIGTLLASAHGEGVAVVRIDKLAAALVRGEGACVDGVPVDLSIPPWAGYALPEPAPAGGEAGDGSDS</sequence>
<organism evidence="3 4">
    <name type="scientific">Fulvimarina endophytica</name>
    <dbReference type="NCBI Taxonomy" id="2293836"/>
    <lineage>
        <taxon>Bacteria</taxon>
        <taxon>Pseudomonadati</taxon>
        <taxon>Pseudomonadota</taxon>
        <taxon>Alphaproteobacteria</taxon>
        <taxon>Hyphomicrobiales</taxon>
        <taxon>Aurantimonadaceae</taxon>
        <taxon>Fulvimarina</taxon>
    </lineage>
</organism>
<dbReference type="OrthoDB" id="9796287at2"/>
<dbReference type="PANTHER" id="PTHR22602">
    <property type="entry name" value="TRANSFERASE CAF17, MITOCHONDRIAL-RELATED"/>
    <property type="match status" value="1"/>
</dbReference>
<accession>A0A371X5K8</accession>
<dbReference type="InterPro" id="IPR027266">
    <property type="entry name" value="TrmE/GcvT-like"/>
</dbReference>
<dbReference type="RefSeq" id="WP_116682912.1">
    <property type="nucleotide sequence ID" value="NZ_QURL01000003.1"/>
</dbReference>
<keyword evidence="1" id="KW-0809">Transit peptide</keyword>
<gene>
    <name evidence="3" type="ORF">DYI37_09380</name>
</gene>
<dbReference type="Gene3D" id="2.40.30.160">
    <property type="match status" value="1"/>
</dbReference>
<evidence type="ECO:0000256" key="1">
    <source>
        <dbReference type="ARBA" id="ARBA00022946"/>
    </source>
</evidence>
<keyword evidence="4" id="KW-1185">Reference proteome</keyword>
<dbReference type="EMBL" id="QURL01000003">
    <property type="protein sequence ID" value="RFC64497.1"/>
    <property type="molecule type" value="Genomic_DNA"/>
</dbReference>
<dbReference type="SUPFAM" id="SSF103025">
    <property type="entry name" value="Folate-binding domain"/>
    <property type="match status" value="1"/>
</dbReference>
<dbReference type="Gene3D" id="3.30.1360.120">
    <property type="entry name" value="Probable tRNA modification gtpase trme, domain 1"/>
    <property type="match status" value="1"/>
</dbReference>
<dbReference type="InterPro" id="IPR017703">
    <property type="entry name" value="YgfZ/GCV_T_CS"/>
</dbReference>
<reference evidence="3 4" key="1">
    <citation type="submission" date="2018-08" db="EMBL/GenBank/DDBJ databases">
        <title>Fulvimarina sp. 85, whole genome shotgun sequence.</title>
        <authorList>
            <person name="Tuo L."/>
        </authorList>
    </citation>
    <scope>NUCLEOTIDE SEQUENCE [LARGE SCALE GENOMIC DNA]</scope>
    <source>
        <strain evidence="3 4">85</strain>
    </source>
</reference>
<evidence type="ECO:0000259" key="2">
    <source>
        <dbReference type="Pfam" id="PF25455"/>
    </source>
</evidence>
<dbReference type="Pfam" id="PF25455">
    <property type="entry name" value="Beta-barrel_CAF17_C"/>
    <property type="match status" value="1"/>
</dbReference>
<comment type="caution">
    <text evidence="3">The sequence shown here is derived from an EMBL/GenBank/DDBJ whole genome shotgun (WGS) entry which is preliminary data.</text>
</comment>
<dbReference type="AlphaFoldDB" id="A0A371X5K8"/>
<dbReference type="InterPro" id="IPR045179">
    <property type="entry name" value="YgfZ/GcvT"/>
</dbReference>
<name>A0A371X5K8_9HYPH</name>
<dbReference type="NCBIfam" id="TIGR03317">
    <property type="entry name" value="ygfZ_signature"/>
    <property type="match status" value="1"/>
</dbReference>